<dbReference type="Proteomes" id="UP000037069">
    <property type="component" value="Unassembled WGS sequence"/>
</dbReference>
<dbReference type="InterPro" id="IPR021752">
    <property type="entry name" value="TF_Rrn7_Zf"/>
</dbReference>
<feature type="domain" description="Rrn7/TAF1B C-terminal cyclin" evidence="14">
    <location>
        <begin position="365"/>
        <end position="479"/>
    </location>
</feature>
<evidence type="ECO:0000256" key="2">
    <source>
        <dbReference type="ARBA" id="ARBA00006899"/>
    </source>
</evidence>
<keyword evidence="7" id="KW-0805">Transcription regulation</keyword>
<evidence type="ECO:0000259" key="14">
    <source>
        <dbReference type="Pfam" id="PF20645"/>
    </source>
</evidence>
<dbReference type="Pfam" id="PF20645">
    <property type="entry name" value="Rrn7_cyclin_C"/>
    <property type="match status" value="1"/>
</dbReference>
<evidence type="ECO:0000256" key="6">
    <source>
        <dbReference type="ARBA" id="ARBA00022833"/>
    </source>
</evidence>
<keyword evidence="9" id="KW-0804">Transcription</keyword>
<dbReference type="GO" id="GO:0070860">
    <property type="term" value="C:RNA polymerase I core factor complex"/>
    <property type="evidence" value="ECO:0007669"/>
    <property type="project" value="InterPro"/>
</dbReference>
<dbReference type="EMBL" id="JRES01000310">
    <property type="protein sequence ID" value="KNC32444.1"/>
    <property type="molecule type" value="Genomic_DNA"/>
</dbReference>
<dbReference type="GO" id="GO:0042790">
    <property type="term" value="P:nucleolar large rRNA transcription by RNA polymerase I"/>
    <property type="evidence" value="ECO:0007669"/>
    <property type="project" value="TreeGrafter"/>
</dbReference>
<accession>A0A0L0CLY4</accession>
<dbReference type="InterPro" id="IPR048538">
    <property type="entry name" value="Rrn7_cyclin_C"/>
</dbReference>
<keyword evidence="10" id="KW-0539">Nucleus</keyword>
<evidence type="ECO:0000256" key="7">
    <source>
        <dbReference type="ARBA" id="ARBA00023015"/>
    </source>
</evidence>
<proteinExistence type="inferred from homology"/>
<evidence type="ECO:0000256" key="12">
    <source>
        <dbReference type="SAM" id="MobiDB-lite"/>
    </source>
</evidence>
<comment type="similarity">
    <text evidence="2">Belongs to the RRN7/TAF1B family.</text>
</comment>
<evidence type="ECO:0000313" key="15">
    <source>
        <dbReference type="EMBL" id="KNC32444.1"/>
    </source>
</evidence>
<evidence type="ECO:0000256" key="5">
    <source>
        <dbReference type="ARBA" id="ARBA00022771"/>
    </source>
</evidence>
<dbReference type="GO" id="GO:0001164">
    <property type="term" value="F:RNA polymerase I core promoter sequence-specific DNA binding"/>
    <property type="evidence" value="ECO:0007669"/>
    <property type="project" value="InterPro"/>
</dbReference>
<protein>
    <recommendedName>
        <fullName evidence="3">TATA box-binding protein-associated factor RNA polymerase I subunit B</fullName>
    </recommendedName>
    <alternativeName>
        <fullName evidence="11">TATA box-binding protein-associated factor 1B</fullName>
    </alternativeName>
</protein>
<keyword evidence="6" id="KW-0862">Zinc</keyword>
<feature type="domain" description="RRN7-type" evidence="13">
    <location>
        <begin position="13"/>
        <end position="40"/>
    </location>
</feature>
<dbReference type="OMA" id="REGYYYC"/>
<reference evidence="15 16" key="1">
    <citation type="journal article" date="2015" name="Nat. Commun.">
        <title>Lucilia cuprina genome unlocks parasitic fly biology to underpin future interventions.</title>
        <authorList>
            <person name="Anstead C.A."/>
            <person name="Korhonen P.K."/>
            <person name="Young N.D."/>
            <person name="Hall R.S."/>
            <person name="Jex A.R."/>
            <person name="Murali S.C."/>
            <person name="Hughes D.S."/>
            <person name="Lee S.F."/>
            <person name="Perry T."/>
            <person name="Stroehlein A.J."/>
            <person name="Ansell B.R."/>
            <person name="Breugelmans B."/>
            <person name="Hofmann A."/>
            <person name="Qu J."/>
            <person name="Dugan S."/>
            <person name="Lee S.L."/>
            <person name="Chao H."/>
            <person name="Dinh H."/>
            <person name="Han Y."/>
            <person name="Doddapaneni H.V."/>
            <person name="Worley K.C."/>
            <person name="Muzny D.M."/>
            <person name="Ioannidis P."/>
            <person name="Waterhouse R.M."/>
            <person name="Zdobnov E.M."/>
            <person name="James P.J."/>
            <person name="Bagnall N.H."/>
            <person name="Kotze A.C."/>
            <person name="Gibbs R.A."/>
            <person name="Richards S."/>
            <person name="Batterham P."/>
            <person name="Gasser R.B."/>
        </authorList>
    </citation>
    <scope>NUCLEOTIDE SEQUENCE [LARGE SCALE GENOMIC DNA]</scope>
    <source>
        <strain evidence="15 16">LS</strain>
        <tissue evidence="15">Full body</tissue>
    </source>
</reference>
<evidence type="ECO:0000256" key="1">
    <source>
        <dbReference type="ARBA" id="ARBA00004604"/>
    </source>
</evidence>
<dbReference type="GO" id="GO:0005668">
    <property type="term" value="C:RNA polymerase transcription factor SL1 complex"/>
    <property type="evidence" value="ECO:0007669"/>
    <property type="project" value="TreeGrafter"/>
</dbReference>
<name>A0A0L0CLY4_LUCCU</name>
<feature type="compositionally biased region" description="Polar residues" evidence="12">
    <location>
        <begin position="725"/>
        <end position="746"/>
    </location>
</feature>
<feature type="region of interest" description="Disordered" evidence="12">
    <location>
        <begin position="789"/>
        <end position="827"/>
    </location>
</feature>
<feature type="region of interest" description="Disordered" evidence="12">
    <location>
        <begin position="146"/>
        <end position="178"/>
    </location>
</feature>
<keyword evidence="8" id="KW-0238">DNA-binding</keyword>
<dbReference type="GO" id="GO:0008270">
    <property type="term" value="F:zinc ion binding"/>
    <property type="evidence" value="ECO:0007669"/>
    <property type="project" value="UniProtKB-KW"/>
</dbReference>
<evidence type="ECO:0000256" key="9">
    <source>
        <dbReference type="ARBA" id="ARBA00023163"/>
    </source>
</evidence>
<organism evidence="15 16">
    <name type="scientific">Lucilia cuprina</name>
    <name type="common">Green bottle fly</name>
    <name type="synonym">Australian sheep blowfly</name>
    <dbReference type="NCBI Taxonomy" id="7375"/>
    <lineage>
        <taxon>Eukaryota</taxon>
        <taxon>Metazoa</taxon>
        <taxon>Ecdysozoa</taxon>
        <taxon>Arthropoda</taxon>
        <taxon>Hexapoda</taxon>
        <taxon>Insecta</taxon>
        <taxon>Pterygota</taxon>
        <taxon>Neoptera</taxon>
        <taxon>Endopterygota</taxon>
        <taxon>Diptera</taxon>
        <taxon>Brachycera</taxon>
        <taxon>Muscomorpha</taxon>
        <taxon>Oestroidea</taxon>
        <taxon>Calliphoridae</taxon>
        <taxon>Luciliinae</taxon>
        <taxon>Lucilia</taxon>
    </lineage>
</organism>
<sequence length="971" mass="113384">MEQDDTTLPINSNIKCHVCGENQFEEREGFYYCQECGTKQEQVRLVEVNQDDEFTDKLKAKKLKIQVAQAERPQLTSWECYNYILRGFVEELLAIGAKEELKLMTLQVWAAYLRRMEVAFFNRKQADLPKLGIKYLQNDAETIYNHSKAASKKRQRRRSEGTSCTSGDESRSTAKDWRKNKRKLDESIYSLTSGTSATSATSGLSGFTSSTSAYSNRAIRIGFNMKARSYFKKTMSKKHLEKHAVDSEGKLKCHQQPNARKINRTDYSLMVMNIKQIYSVLAIALNLIGDEIQLCDLVRFINEGHISTANVLQYFPENIANYGREMLKKINFYKCPDKYSDKCLRDHSSIICKNIGIRALKQPDMVKLVRRYIAELCLPIDIGDYIERLINLLPPQFESRTLGFYPGYEARAMAYIIFTLKLLFGLDGSNEYRISQTTQKLNMKIKDLNFKKNENQPEIFVWTEWVEYIEMRKIIVSQFNSAFCEQFKQCQSTSQLMEQMAEDIRKTEDINNLLNDTTDNSQSKQKIKNFRSLFERFQESYKIAENIQKPVQLIEFKPTFTPGLTYFKHIFLLYDRDTDNTMNLEIPDFMRIDHAQRNINCYLQVKPLIAYFKKHHLKLKVHALATNNNNNYVGVFRASRNVNNLKIKVEKACFEITEEEWIENIKDDVAHGTDDLLFVTDMKTYPKFYFDQIKSKSKRMDSFNPTMNYDLTMIYDDTDNESDNENISNRSLSKPVSKLTKNNNNDDLQSMHSFELFSENNMDPIDNQDFIVKPRRNLENVNLFEGISDEESVINEDDDDDDNSKEFNDDDDNIMDSNMERSGPGQLKSFAIDSSSKRPIICEEFIKVEPDEQDSEENDMRKGKKIKCNDLKFYITKMDYWLLIGNIQMLTKGQKTQLQDKFPRSFNWLLETCAQTINVEWSAVYEQLLCIELMFCLGIKDPNTIKNCVYINGNNQMKEIQTLINTYREVW</sequence>
<keyword evidence="4" id="KW-0479">Metal-binding</keyword>
<dbReference type="STRING" id="7375.A0A0L0CLY4"/>
<evidence type="ECO:0000256" key="4">
    <source>
        <dbReference type="ARBA" id="ARBA00022723"/>
    </source>
</evidence>
<keyword evidence="16" id="KW-1185">Reference proteome</keyword>
<evidence type="ECO:0000259" key="13">
    <source>
        <dbReference type="Pfam" id="PF11781"/>
    </source>
</evidence>
<gene>
    <name evidence="15" type="ORF">FF38_05001</name>
</gene>
<dbReference type="OrthoDB" id="10069252at2759"/>
<evidence type="ECO:0000256" key="8">
    <source>
        <dbReference type="ARBA" id="ARBA00023125"/>
    </source>
</evidence>
<evidence type="ECO:0000256" key="10">
    <source>
        <dbReference type="ARBA" id="ARBA00023242"/>
    </source>
</evidence>
<feature type="region of interest" description="Disordered" evidence="12">
    <location>
        <begin position="720"/>
        <end position="746"/>
    </location>
</feature>
<dbReference type="PANTHER" id="PTHR31576">
    <property type="entry name" value="TATA BOX-BINDING PROTEIN-ASSOCIATED FACTOR RNA POLYMERASE I SUBUNIT B"/>
    <property type="match status" value="1"/>
</dbReference>
<feature type="compositionally biased region" description="Acidic residues" evidence="12">
    <location>
        <begin position="789"/>
        <end position="814"/>
    </location>
</feature>
<dbReference type="AlphaFoldDB" id="A0A0L0CLY4"/>
<evidence type="ECO:0000256" key="3">
    <source>
        <dbReference type="ARBA" id="ARBA00018994"/>
    </source>
</evidence>
<dbReference type="PANTHER" id="PTHR31576:SF2">
    <property type="entry name" value="TATA BOX-BINDING PROTEIN-ASSOCIATED FACTOR RNA POLYMERASE I SUBUNIT B"/>
    <property type="match status" value="1"/>
</dbReference>
<dbReference type="Pfam" id="PF11781">
    <property type="entry name" value="Zn_ribbon_RRN7"/>
    <property type="match status" value="1"/>
</dbReference>
<keyword evidence="5" id="KW-0863">Zinc-finger</keyword>
<evidence type="ECO:0000313" key="16">
    <source>
        <dbReference type="Proteomes" id="UP000037069"/>
    </source>
</evidence>
<comment type="subcellular location">
    <subcellularLocation>
        <location evidence="1">Nucleus</location>
        <location evidence="1">Nucleolus</location>
    </subcellularLocation>
</comment>
<comment type="caution">
    <text evidence="15">The sequence shown here is derived from an EMBL/GenBank/DDBJ whole genome shotgun (WGS) entry which is preliminary data.</text>
</comment>
<dbReference type="InterPro" id="IPR033599">
    <property type="entry name" value="TAF1B/Rrn7"/>
</dbReference>
<feature type="compositionally biased region" description="Basic and acidic residues" evidence="12">
    <location>
        <begin position="168"/>
        <end position="177"/>
    </location>
</feature>
<evidence type="ECO:0000256" key="11">
    <source>
        <dbReference type="ARBA" id="ARBA00032500"/>
    </source>
</evidence>